<accession>A0ABX8SAF8</accession>
<dbReference type="Proteomes" id="UP000887023">
    <property type="component" value="Chromosome"/>
</dbReference>
<dbReference type="RefSeq" id="WP_066474833.1">
    <property type="nucleotide sequence ID" value="NZ_CBCRUZ010000014.1"/>
</dbReference>
<evidence type="ECO:0008006" key="3">
    <source>
        <dbReference type="Google" id="ProtNLM"/>
    </source>
</evidence>
<organism evidence="1 2">
    <name type="scientific">Skermania pinensis</name>
    <dbReference type="NCBI Taxonomy" id="39122"/>
    <lineage>
        <taxon>Bacteria</taxon>
        <taxon>Bacillati</taxon>
        <taxon>Actinomycetota</taxon>
        <taxon>Actinomycetes</taxon>
        <taxon>Mycobacteriales</taxon>
        <taxon>Gordoniaceae</taxon>
        <taxon>Skermania</taxon>
    </lineage>
</organism>
<protein>
    <recommendedName>
        <fullName evidence="3">Tail terminator</fullName>
    </recommendedName>
</protein>
<name>A0ABX8SAF8_9ACTN</name>
<evidence type="ECO:0000313" key="2">
    <source>
        <dbReference type="Proteomes" id="UP000887023"/>
    </source>
</evidence>
<dbReference type="EMBL" id="CP079105">
    <property type="protein sequence ID" value="QXQ14843.1"/>
    <property type="molecule type" value="Genomic_DNA"/>
</dbReference>
<gene>
    <name evidence="1" type="ORF">KV203_05530</name>
</gene>
<sequence>MSSPVWVPTDPLPALREFLAERWAERDPRPRVALNLSSDWTRHTGPEVVLADDSGPMRWPVETLPQLRVTVYAGGRSIARDVAGVTLGWLLCLRVPGIAKILPGAALIDARDPDTTGHVASFTVRARVRTHELD</sequence>
<reference evidence="1" key="1">
    <citation type="submission" date="2021-07" db="EMBL/GenBank/DDBJ databases">
        <title>Candidatus Kaistella beijingensis sp. nov. isolated from a municipal wastewater treatment plant is involved in sludge foaming.</title>
        <authorList>
            <person name="Song Y."/>
            <person name="Liu S.-J."/>
        </authorList>
    </citation>
    <scope>NUCLEOTIDE SEQUENCE</scope>
    <source>
        <strain evidence="1">DSM 43998</strain>
    </source>
</reference>
<evidence type="ECO:0000313" key="1">
    <source>
        <dbReference type="EMBL" id="QXQ14843.1"/>
    </source>
</evidence>
<proteinExistence type="predicted"/>
<keyword evidence="2" id="KW-1185">Reference proteome</keyword>